<organism evidence="1 2">
    <name type="scientific">Necator americanus</name>
    <name type="common">Human hookworm</name>
    <dbReference type="NCBI Taxonomy" id="51031"/>
    <lineage>
        <taxon>Eukaryota</taxon>
        <taxon>Metazoa</taxon>
        <taxon>Ecdysozoa</taxon>
        <taxon>Nematoda</taxon>
        <taxon>Chromadorea</taxon>
        <taxon>Rhabditida</taxon>
        <taxon>Rhabditina</taxon>
        <taxon>Rhabditomorpha</taxon>
        <taxon>Strongyloidea</taxon>
        <taxon>Ancylostomatidae</taxon>
        <taxon>Bunostominae</taxon>
        <taxon>Necator</taxon>
    </lineage>
</organism>
<comment type="caution">
    <text evidence="1">The sequence shown here is derived from an EMBL/GenBank/DDBJ whole genome shotgun (WGS) entry which is preliminary data.</text>
</comment>
<proteinExistence type="predicted"/>
<gene>
    <name evidence="1" type="primary">Necator_chrX.g24729</name>
    <name evidence="1" type="ORF">RB195_024564</name>
</gene>
<sequence length="109" mass="11835">MASLAFTTSRRPTNMDQGATLRHFAKTMVSLGSGLLLARLPIPRSRNGGCVELLLCLGDPAGERTSAVHRSSTSRVTSTHYETVNRCGGAASLPIHKSPYHDLRRFGQR</sequence>
<reference evidence="1 2" key="1">
    <citation type="submission" date="2023-08" db="EMBL/GenBank/DDBJ databases">
        <title>A Necator americanus chromosomal reference genome.</title>
        <authorList>
            <person name="Ilik V."/>
            <person name="Petrzelkova K.J."/>
            <person name="Pardy F."/>
            <person name="Fuh T."/>
            <person name="Niatou-Singa F.S."/>
            <person name="Gouil Q."/>
            <person name="Baker L."/>
            <person name="Ritchie M.E."/>
            <person name="Jex A.R."/>
            <person name="Gazzola D."/>
            <person name="Li H."/>
            <person name="Toshio Fujiwara R."/>
            <person name="Zhan B."/>
            <person name="Aroian R.V."/>
            <person name="Pafco B."/>
            <person name="Schwarz E.M."/>
        </authorList>
    </citation>
    <scope>NUCLEOTIDE SEQUENCE [LARGE SCALE GENOMIC DNA]</scope>
    <source>
        <strain evidence="1 2">Aroian</strain>
        <tissue evidence="1">Whole animal</tissue>
    </source>
</reference>
<evidence type="ECO:0000313" key="1">
    <source>
        <dbReference type="EMBL" id="KAK6764290.1"/>
    </source>
</evidence>
<keyword evidence="2" id="KW-1185">Reference proteome</keyword>
<dbReference type="Proteomes" id="UP001303046">
    <property type="component" value="Unassembled WGS sequence"/>
</dbReference>
<accession>A0ABR1ENT8</accession>
<name>A0ABR1ENT8_NECAM</name>
<evidence type="ECO:0000313" key="2">
    <source>
        <dbReference type="Proteomes" id="UP001303046"/>
    </source>
</evidence>
<dbReference type="EMBL" id="JAVFWL010000006">
    <property type="protein sequence ID" value="KAK6764290.1"/>
    <property type="molecule type" value="Genomic_DNA"/>
</dbReference>
<protein>
    <submittedName>
        <fullName evidence="1">Uncharacterized protein</fullName>
    </submittedName>
</protein>